<dbReference type="AlphaFoldDB" id="A0A9D2PH01"/>
<dbReference type="Proteomes" id="UP000823883">
    <property type="component" value="Unassembled WGS sequence"/>
</dbReference>
<reference evidence="1" key="2">
    <citation type="submission" date="2021-04" db="EMBL/GenBank/DDBJ databases">
        <authorList>
            <person name="Gilroy R."/>
        </authorList>
    </citation>
    <scope>NUCLEOTIDE SEQUENCE</scope>
    <source>
        <strain evidence="1">CHK183-5548</strain>
    </source>
</reference>
<organism evidence="1 2">
    <name type="scientific">Candidatus Lachnoclostridium pullistercoris</name>
    <dbReference type="NCBI Taxonomy" id="2838632"/>
    <lineage>
        <taxon>Bacteria</taxon>
        <taxon>Bacillati</taxon>
        <taxon>Bacillota</taxon>
        <taxon>Clostridia</taxon>
        <taxon>Lachnospirales</taxon>
        <taxon>Lachnospiraceae</taxon>
    </lineage>
</organism>
<protein>
    <submittedName>
        <fullName evidence="1">Spore coat associated protein CotJA</fullName>
    </submittedName>
</protein>
<dbReference type="Pfam" id="PF11007">
    <property type="entry name" value="CotJA"/>
    <property type="match status" value="1"/>
</dbReference>
<sequence length="99" mass="11277">MVLPVTSLPLSHKLVLEISLKGKEYPLMDRYMPQMAPAPFLRQTAMPVYGQQTDISSFPVGMTYVPMQKWQQTYDLGLGFSRGTIFPDLDFPFVMGRCQ</sequence>
<gene>
    <name evidence="1" type="ORF">IAA04_11630</name>
</gene>
<dbReference type="InterPro" id="IPR020256">
    <property type="entry name" value="Spore_coat_CotJA"/>
</dbReference>
<evidence type="ECO:0000313" key="2">
    <source>
        <dbReference type="Proteomes" id="UP000823883"/>
    </source>
</evidence>
<name>A0A9D2PH01_9FIRM</name>
<accession>A0A9D2PH01</accession>
<evidence type="ECO:0000313" key="1">
    <source>
        <dbReference type="EMBL" id="HJC48693.1"/>
    </source>
</evidence>
<comment type="caution">
    <text evidence="1">The sequence shown here is derived from an EMBL/GenBank/DDBJ whole genome shotgun (WGS) entry which is preliminary data.</text>
</comment>
<dbReference type="EMBL" id="DWWL01000076">
    <property type="protein sequence ID" value="HJC48693.1"/>
    <property type="molecule type" value="Genomic_DNA"/>
</dbReference>
<proteinExistence type="predicted"/>
<reference evidence="1" key="1">
    <citation type="journal article" date="2021" name="PeerJ">
        <title>Extensive microbial diversity within the chicken gut microbiome revealed by metagenomics and culture.</title>
        <authorList>
            <person name="Gilroy R."/>
            <person name="Ravi A."/>
            <person name="Getino M."/>
            <person name="Pursley I."/>
            <person name="Horton D.L."/>
            <person name="Alikhan N.F."/>
            <person name="Baker D."/>
            <person name="Gharbi K."/>
            <person name="Hall N."/>
            <person name="Watson M."/>
            <person name="Adriaenssens E.M."/>
            <person name="Foster-Nyarko E."/>
            <person name="Jarju S."/>
            <person name="Secka A."/>
            <person name="Antonio M."/>
            <person name="Oren A."/>
            <person name="Chaudhuri R.R."/>
            <person name="La Ragione R."/>
            <person name="Hildebrand F."/>
            <person name="Pallen M.J."/>
        </authorList>
    </citation>
    <scope>NUCLEOTIDE SEQUENCE</scope>
    <source>
        <strain evidence="1">CHK183-5548</strain>
    </source>
</reference>